<dbReference type="InterPro" id="IPR000536">
    <property type="entry name" value="Nucl_hrmn_rcpt_lig-bd"/>
</dbReference>
<dbReference type="Pfam" id="PF00104">
    <property type="entry name" value="Hormone_recep"/>
    <property type="match status" value="1"/>
</dbReference>
<evidence type="ECO:0000256" key="1">
    <source>
        <dbReference type="ARBA" id="ARBA00004123"/>
    </source>
</evidence>
<dbReference type="PRINTS" id="PR00047">
    <property type="entry name" value="STROIDFINGER"/>
</dbReference>
<feature type="compositionally biased region" description="Basic and acidic residues" evidence="11">
    <location>
        <begin position="963"/>
        <end position="990"/>
    </location>
</feature>
<dbReference type="GO" id="GO:0008270">
    <property type="term" value="F:zinc ion binding"/>
    <property type="evidence" value="ECO:0007669"/>
    <property type="project" value="UniProtKB-KW"/>
</dbReference>
<dbReference type="SUPFAM" id="SSF57716">
    <property type="entry name" value="Glucocorticoid receptor-like (DNA-binding domain)"/>
    <property type="match status" value="1"/>
</dbReference>
<proteinExistence type="inferred from homology"/>
<dbReference type="Gene3D" id="3.30.50.10">
    <property type="entry name" value="Erythroid Transcription Factor GATA-1, subunit A"/>
    <property type="match status" value="1"/>
</dbReference>
<dbReference type="EnsemblMetazoa" id="PPA42744.1">
    <property type="protein sequence ID" value="PPA42744.1"/>
    <property type="gene ID" value="WBGene00281113"/>
</dbReference>
<evidence type="ECO:0000313" key="13">
    <source>
        <dbReference type="Proteomes" id="UP000005239"/>
    </source>
</evidence>
<dbReference type="InterPro" id="IPR035500">
    <property type="entry name" value="NHR-like_dom_sf"/>
</dbReference>
<sequence>MPYAVVDTVFRMGRIRCLVVCDSETRTLIITDRIGNWARYGKSIEREEIELELDTSPLHVVNHLEKYGWKVLSVQQGNDMGRERRSSHSRGPHGLFIKNTAHMAEDHPPPAAGSLLFRISNQVLSLRSKATTIAAGATPAAVGSFVASQALRPLALVASLLEARGSYVNVSINMQLGRLPDQEKRDAATREAEVERIEAEMAALVAPASPMRRAARHQRHFKDNCNFAASDIPISAVEEEYYNNRRGAVMDRRRPMRAHHHHHHQQGTVAAMNGASGSGNDYLDVVGIDQDEYSNGGSDSDLLMRLQDATRQDSHDGARVIRVEKATTPSGTARPVLKRDRGAIGITQMCSVCEVMTNGFHFGAVSCAACSAFFRRTVAENRSYMCRKEGDEHLKCPINQSARCYCRACRMQKCLNAGMDPTAVQPHRDMIGSKRRKASGDETPRVSMESPMDGGETLADHLKMNREYTRAMNARSGYAGVVRKANKISPTATLLTQPNVLAEQLLAFSRQPVIASTAALLRGDEGREGRDGRERLGAPSTLSDAVAAAGMSVQRGVIHTPTNSHQSIVGVKSVEEQVNGGGGGLHETASSSSGGSGHTPIQKQEIEDTPLVYDFEEEVTQEEIDASSQRDRRHSHGEDSIAASLINDHFVCTPDPTQPNWIETLVELYERLRERRRLIYCPPTIRDILGGTRPRTHCRVVTQPGLCAIHTFFAVTITSESREEAFYDRIKDKMRVEIGLVAELLMSVPNFQTVPLDDQVLLFKNVSCYFNVMEKHYFTMLHGGVRTNRIIHNDLSYTDLDAKQFPVFRSEKDETMTDDMLVSLFINPLKHSLHILAGSMEKMQMTDVEFCGLVAVLLFDSTIAGLSEEGRAIIAESRDRAYKDWFAYYRMHGRSRDDAAQRVGETLLLIPAIQSTAELSKENFHLIRVFQIFEYDNLLDDVFNVSSSPDNQKVPENAETDADAAKIIEEKRRAMNPTRSKDPPSVPKDEADPEEPAEPSTP</sequence>
<evidence type="ECO:0000256" key="10">
    <source>
        <dbReference type="ARBA" id="ARBA00023242"/>
    </source>
</evidence>
<evidence type="ECO:0000256" key="8">
    <source>
        <dbReference type="ARBA" id="ARBA00023163"/>
    </source>
</evidence>
<feature type="region of interest" description="Disordered" evidence="11">
    <location>
        <begin position="576"/>
        <end position="601"/>
    </location>
</feature>
<dbReference type="PANTHER" id="PTHR24083">
    <property type="entry name" value="NUCLEAR HORMONE RECEPTOR"/>
    <property type="match status" value="1"/>
</dbReference>
<organism evidence="12 13">
    <name type="scientific">Pristionchus pacificus</name>
    <name type="common">Parasitic nematode worm</name>
    <dbReference type="NCBI Taxonomy" id="54126"/>
    <lineage>
        <taxon>Eukaryota</taxon>
        <taxon>Metazoa</taxon>
        <taxon>Ecdysozoa</taxon>
        <taxon>Nematoda</taxon>
        <taxon>Chromadorea</taxon>
        <taxon>Rhabditida</taxon>
        <taxon>Rhabditina</taxon>
        <taxon>Diplogasteromorpha</taxon>
        <taxon>Diplogasteroidea</taxon>
        <taxon>Neodiplogasteridae</taxon>
        <taxon>Pristionchus</taxon>
    </lineage>
</organism>
<dbReference type="PROSITE" id="PS51843">
    <property type="entry name" value="NR_LBD"/>
    <property type="match status" value="1"/>
</dbReference>
<evidence type="ECO:0000256" key="4">
    <source>
        <dbReference type="ARBA" id="ARBA00022771"/>
    </source>
</evidence>
<dbReference type="SMART" id="SM00399">
    <property type="entry name" value="ZnF_C4"/>
    <property type="match status" value="1"/>
</dbReference>
<dbReference type="InterPro" id="IPR049636">
    <property type="entry name" value="HNF4-like_DBD"/>
</dbReference>
<keyword evidence="8" id="KW-0804">Transcription</keyword>
<evidence type="ECO:0000256" key="5">
    <source>
        <dbReference type="ARBA" id="ARBA00022833"/>
    </source>
</evidence>
<dbReference type="InterPro" id="IPR050274">
    <property type="entry name" value="Nuclear_hormone_rcpt_NR2"/>
</dbReference>
<feature type="region of interest" description="Disordered" evidence="11">
    <location>
        <begin position="619"/>
        <end position="638"/>
    </location>
</feature>
<accession>A0A2A6BVS0</accession>
<feature type="region of interest" description="Disordered" evidence="11">
    <location>
        <begin position="947"/>
        <end position="1002"/>
    </location>
</feature>
<evidence type="ECO:0000256" key="7">
    <source>
        <dbReference type="ARBA" id="ARBA00023125"/>
    </source>
</evidence>
<evidence type="ECO:0000256" key="6">
    <source>
        <dbReference type="ARBA" id="ARBA00023015"/>
    </source>
</evidence>
<keyword evidence="6" id="KW-0805">Transcription regulation</keyword>
<dbReference type="AlphaFoldDB" id="A0A2A6BVS0"/>
<keyword evidence="13" id="KW-1185">Reference proteome</keyword>
<dbReference type="PROSITE" id="PS00031">
    <property type="entry name" value="NUCLEAR_REC_DBD_1"/>
    <property type="match status" value="1"/>
</dbReference>
<dbReference type="GO" id="GO:0004879">
    <property type="term" value="F:nuclear receptor activity"/>
    <property type="evidence" value="ECO:0000318"/>
    <property type="project" value="GO_Central"/>
</dbReference>
<keyword evidence="10" id="KW-0539">Nucleus</keyword>
<accession>A0A8R1YXB4</accession>
<feature type="compositionally biased region" description="Basic and acidic residues" evidence="11">
    <location>
        <begin position="431"/>
        <end position="444"/>
    </location>
</feature>
<dbReference type="Pfam" id="PF00105">
    <property type="entry name" value="zf-C4"/>
    <property type="match status" value="1"/>
</dbReference>
<dbReference type="SMART" id="SM00430">
    <property type="entry name" value="HOLI"/>
    <property type="match status" value="1"/>
</dbReference>
<reference evidence="13" key="1">
    <citation type="journal article" date="2008" name="Nat. Genet.">
        <title>The Pristionchus pacificus genome provides a unique perspective on nematode lifestyle and parasitism.</title>
        <authorList>
            <person name="Dieterich C."/>
            <person name="Clifton S.W."/>
            <person name="Schuster L.N."/>
            <person name="Chinwalla A."/>
            <person name="Delehaunty K."/>
            <person name="Dinkelacker I."/>
            <person name="Fulton L."/>
            <person name="Fulton R."/>
            <person name="Godfrey J."/>
            <person name="Minx P."/>
            <person name="Mitreva M."/>
            <person name="Roeseler W."/>
            <person name="Tian H."/>
            <person name="Witte H."/>
            <person name="Yang S.P."/>
            <person name="Wilson R.K."/>
            <person name="Sommer R.J."/>
        </authorList>
    </citation>
    <scope>NUCLEOTIDE SEQUENCE [LARGE SCALE GENOMIC DNA]</scope>
    <source>
        <strain evidence="13">PS312</strain>
    </source>
</reference>
<evidence type="ECO:0000256" key="11">
    <source>
        <dbReference type="SAM" id="MobiDB-lite"/>
    </source>
</evidence>
<name>A0A2A6BVS0_PRIPA</name>
<comment type="subcellular location">
    <subcellularLocation>
        <location evidence="1">Nucleus</location>
    </subcellularLocation>
</comment>
<dbReference type="SUPFAM" id="SSF48508">
    <property type="entry name" value="Nuclear receptor ligand-binding domain"/>
    <property type="match status" value="1"/>
</dbReference>
<dbReference type="GO" id="GO:0006357">
    <property type="term" value="P:regulation of transcription by RNA polymerase II"/>
    <property type="evidence" value="ECO:0000318"/>
    <property type="project" value="GO_Central"/>
</dbReference>
<evidence type="ECO:0000256" key="2">
    <source>
        <dbReference type="ARBA" id="ARBA00005993"/>
    </source>
</evidence>
<dbReference type="Proteomes" id="UP000005239">
    <property type="component" value="Unassembled WGS sequence"/>
</dbReference>
<evidence type="ECO:0000256" key="9">
    <source>
        <dbReference type="ARBA" id="ARBA00023170"/>
    </source>
</evidence>
<gene>
    <name evidence="12" type="primary">WBGene00281113</name>
</gene>
<dbReference type="PROSITE" id="PS51030">
    <property type="entry name" value="NUCLEAR_REC_DBD_2"/>
    <property type="match status" value="1"/>
</dbReference>
<dbReference type="GO" id="GO:0030154">
    <property type="term" value="P:cell differentiation"/>
    <property type="evidence" value="ECO:0000318"/>
    <property type="project" value="GO_Central"/>
</dbReference>
<dbReference type="GO" id="GO:0005634">
    <property type="term" value="C:nucleus"/>
    <property type="evidence" value="ECO:0007669"/>
    <property type="project" value="UniProtKB-SubCell"/>
</dbReference>
<dbReference type="Gene3D" id="1.10.565.10">
    <property type="entry name" value="Retinoid X Receptor"/>
    <property type="match status" value="1"/>
</dbReference>
<dbReference type="InterPro" id="IPR013088">
    <property type="entry name" value="Znf_NHR/GATA"/>
</dbReference>
<feature type="compositionally biased region" description="Acidic residues" evidence="11">
    <location>
        <begin position="991"/>
        <end position="1002"/>
    </location>
</feature>
<protein>
    <submittedName>
        <fullName evidence="12">Nuclear receptor</fullName>
    </submittedName>
</protein>
<keyword evidence="9" id="KW-0675">Receptor</keyword>
<keyword evidence="5" id="KW-0862">Zinc</keyword>
<evidence type="ECO:0000313" key="12">
    <source>
        <dbReference type="EnsemblMetazoa" id="PPA42744.1"/>
    </source>
</evidence>
<dbReference type="InterPro" id="IPR001628">
    <property type="entry name" value="Znf_hrmn_rcpt"/>
</dbReference>
<dbReference type="CDD" id="cd06960">
    <property type="entry name" value="NR_DBD_HNF4A"/>
    <property type="match status" value="1"/>
</dbReference>
<keyword evidence="4" id="KW-0863">Zinc-finger</keyword>
<comment type="similarity">
    <text evidence="2">Belongs to the nuclear hormone receptor family.</text>
</comment>
<keyword evidence="3" id="KW-0479">Metal-binding</keyword>
<keyword evidence="7" id="KW-0238">DNA-binding</keyword>
<feature type="region of interest" description="Disordered" evidence="11">
    <location>
        <begin position="431"/>
        <end position="455"/>
    </location>
</feature>
<reference evidence="12" key="2">
    <citation type="submission" date="2022-06" db="UniProtKB">
        <authorList>
            <consortium name="EnsemblMetazoa"/>
        </authorList>
    </citation>
    <scope>IDENTIFICATION</scope>
    <source>
        <strain evidence="12">PS312</strain>
    </source>
</reference>
<dbReference type="GO" id="GO:0000978">
    <property type="term" value="F:RNA polymerase II cis-regulatory region sequence-specific DNA binding"/>
    <property type="evidence" value="ECO:0000318"/>
    <property type="project" value="GO_Central"/>
</dbReference>
<evidence type="ECO:0000256" key="3">
    <source>
        <dbReference type="ARBA" id="ARBA00022723"/>
    </source>
</evidence>